<keyword evidence="2 4" id="KW-0238">DNA-binding</keyword>
<dbReference type="GO" id="GO:0003700">
    <property type="term" value="F:DNA-binding transcription factor activity"/>
    <property type="evidence" value="ECO:0007669"/>
    <property type="project" value="TreeGrafter"/>
</dbReference>
<dbReference type="InterPro" id="IPR001647">
    <property type="entry name" value="HTH_TetR"/>
</dbReference>
<gene>
    <name evidence="6" type="ORF">A7J57_21830</name>
</gene>
<evidence type="ECO:0000313" key="6">
    <source>
        <dbReference type="EMBL" id="OAE48333.1"/>
    </source>
</evidence>
<organism evidence="6 7">
    <name type="scientific">Agrobacterium tumefaciens</name>
    <dbReference type="NCBI Taxonomy" id="358"/>
    <lineage>
        <taxon>Bacteria</taxon>
        <taxon>Pseudomonadati</taxon>
        <taxon>Pseudomonadota</taxon>
        <taxon>Alphaproteobacteria</taxon>
        <taxon>Hyphomicrobiales</taxon>
        <taxon>Rhizobiaceae</taxon>
        <taxon>Rhizobium/Agrobacterium group</taxon>
        <taxon>Agrobacterium</taxon>
        <taxon>Agrobacterium tumefaciens complex</taxon>
    </lineage>
</organism>
<dbReference type="Pfam" id="PF00440">
    <property type="entry name" value="TetR_N"/>
    <property type="match status" value="1"/>
</dbReference>
<feature type="domain" description="HTH tetR-type" evidence="5">
    <location>
        <begin position="21"/>
        <end position="81"/>
    </location>
</feature>
<dbReference type="AlphaFoldDB" id="A0A176XFI9"/>
<dbReference type="EMBL" id="LXPS01000006">
    <property type="protein sequence ID" value="OAE48333.1"/>
    <property type="molecule type" value="Genomic_DNA"/>
</dbReference>
<dbReference type="PROSITE" id="PS50977">
    <property type="entry name" value="HTH_TETR_2"/>
    <property type="match status" value="1"/>
</dbReference>
<sequence>MERKSIDQEKRSPSGAAVMRTDLTDALVRAFFEEWASYGYGGISLERVAARAGAGKAAIYRRWPSKLAIASEAIEKLGMDLTDVSERDSLIEELEGYLLMMRRALRHRLVRRILPDLYAEAARQGELVSALASLAHARRSAGSAILQRAVARGELNANVDIEMALDMIPSALYWRMVVTGRLLTRDQIKRQAKALAAAIKLL</sequence>
<evidence type="ECO:0000256" key="1">
    <source>
        <dbReference type="ARBA" id="ARBA00023015"/>
    </source>
</evidence>
<dbReference type="Gene3D" id="1.10.10.60">
    <property type="entry name" value="Homeodomain-like"/>
    <property type="match status" value="1"/>
</dbReference>
<dbReference type="Pfam" id="PF16859">
    <property type="entry name" value="TetR_C_11"/>
    <property type="match status" value="1"/>
</dbReference>
<evidence type="ECO:0000259" key="5">
    <source>
        <dbReference type="PROSITE" id="PS50977"/>
    </source>
</evidence>
<comment type="caution">
    <text evidence="6">The sequence shown here is derived from an EMBL/GenBank/DDBJ whole genome shotgun (WGS) entry which is preliminary data.</text>
</comment>
<reference evidence="6 7" key="1">
    <citation type="submission" date="2016-05" db="EMBL/GenBank/DDBJ databases">
        <authorList>
            <person name="Lavstsen T."/>
            <person name="Jespersen J.S."/>
        </authorList>
    </citation>
    <scope>NUCLEOTIDE SEQUENCE [LARGE SCALE GENOMIC DNA]</scope>
    <source>
        <strain evidence="6 7">KCJ1736</strain>
    </source>
</reference>
<feature type="DNA-binding region" description="H-T-H motif" evidence="4">
    <location>
        <begin position="44"/>
        <end position="63"/>
    </location>
</feature>
<dbReference type="SUPFAM" id="SSF46689">
    <property type="entry name" value="Homeodomain-like"/>
    <property type="match status" value="1"/>
</dbReference>
<dbReference type="InterPro" id="IPR036271">
    <property type="entry name" value="Tet_transcr_reg_TetR-rel_C_sf"/>
</dbReference>
<dbReference type="InterPro" id="IPR009057">
    <property type="entry name" value="Homeodomain-like_sf"/>
</dbReference>
<proteinExistence type="predicted"/>
<dbReference type="PROSITE" id="PS01081">
    <property type="entry name" value="HTH_TETR_1"/>
    <property type="match status" value="1"/>
</dbReference>
<dbReference type="Gene3D" id="1.10.357.10">
    <property type="entry name" value="Tetracycline Repressor, domain 2"/>
    <property type="match status" value="1"/>
</dbReference>
<evidence type="ECO:0000256" key="2">
    <source>
        <dbReference type="ARBA" id="ARBA00023125"/>
    </source>
</evidence>
<dbReference type="Proteomes" id="UP000077098">
    <property type="component" value="Unassembled WGS sequence"/>
</dbReference>
<dbReference type="InterPro" id="IPR023772">
    <property type="entry name" value="DNA-bd_HTH_TetR-type_CS"/>
</dbReference>
<evidence type="ECO:0000256" key="3">
    <source>
        <dbReference type="ARBA" id="ARBA00023163"/>
    </source>
</evidence>
<dbReference type="RefSeq" id="WP_063947833.1">
    <property type="nucleotide sequence ID" value="NZ_LXPS01000006.1"/>
</dbReference>
<evidence type="ECO:0000256" key="4">
    <source>
        <dbReference type="PROSITE-ProRule" id="PRU00335"/>
    </source>
</evidence>
<protein>
    <submittedName>
        <fullName evidence="6">TetR family transcriptional regulator</fullName>
    </submittedName>
</protein>
<dbReference type="GO" id="GO:0000976">
    <property type="term" value="F:transcription cis-regulatory region binding"/>
    <property type="evidence" value="ECO:0007669"/>
    <property type="project" value="TreeGrafter"/>
</dbReference>
<keyword evidence="1" id="KW-0805">Transcription regulation</keyword>
<keyword evidence="3" id="KW-0804">Transcription</keyword>
<accession>A0A176XFI9</accession>
<dbReference type="PANTHER" id="PTHR30055:SF148">
    <property type="entry name" value="TETR-FAMILY TRANSCRIPTIONAL REGULATOR"/>
    <property type="match status" value="1"/>
</dbReference>
<dbReference type="SUPFAM" id="SSF48498">
    <property type="entry name" value="Tetracyclin repressor-like, C-terminal domain"/>
    <property type="match status" value="1"/>
</dbReference>
<dbReference type="InterPro" id="IPR011075">
    <property type="entry name" value="TetR_C"/>
</dbReference>
<name>A0A176XFI9_AGRTU</name>
<dbReference type="PANTHER" id="PTHR30055">
    <property type="entry name" value="HTH-TYPE TRANSCRIPTIONAL REGULATOR RUTR"/>
    <property type="match status" value="1"/>
</dbReference>
<evidence type="ECO:0000313" key="7">
    <source>
        <dbReference type="Proteomes" id="UP000077098"/>
    </source>
</evidence>
<dbReference type="InterPro" id="IPR050109">
    <property type="entry name" value="HTH-type_TetR-like_transc_reg"/>
</dbReference>